<evidence type="ECO:0000256" key="2">
    <source>
        <dbReference type="ARBA" id="ARBA00022840"/>
    </source>
</evidence>
<dbReference type="InterPro" id="IPR003439">
    <property type="entry name" value="ABC_transporter-like_ATP-bd"/>
</dbReference>
<accession>A0ABT7TRA2</accession>
<dbReference type="Proteomes" id="UP001236404">
    <property type="component" value="Unassembled WGS sequence"/>
</dbReference>
<dbReference type="Gene3D" id="3.40.50.300">
    <property type="entry name" value="P-loop containing nucleotide triphosphate hydrolases"/>
    <property type="match status" value="1"/>
</dbReference>
<keyword evidence="1" id="KW-0547">Nucleotide-binding</keyword>
<protein>
    <submittedName>
        <fullName evidence="4">ATP-binding cassette domain-containing protein</fullName>
    </submittedName>
</protein>
<feature type="domain" description="ABC transporter" evidence="3">
    <location>
        <begin position="2"/>
        <end position="216"/>
    </location>
</feature>
<organism evidence="4 5">
    <name type="scientific">Curtobacterium caseinilyticum</name>
    <dbReference type="NCBI Taxonomy" id="3055137"/>
    <lineage>
        <taxon>Bacteria</taxon>
        <taxon>Bacillati</taxon>
        <taxon>Actinomycetota</taxon>
        <taxon>Actinomycetes</taxon>
        <taxon>Micrococcales</taxon>
        <taxon>Microbacteriaceae</taxon>
        <taxon>Curtobacterium</taxon>
    </lineage>
</organism>
<gene>
    <name evidence="4" type="ORF">QUG93_10520</name>
</gene>
<dbReference type="GO" id="GO:0005524">
    <property type="term" value="F:ATP binding"/>
    <property type="evidence" value="ECO:0007669"/>
    <property type="project" value="UniProtKB-KW"/>
</dbReference>
<sequence>MIEARGISKQRGGRTLWEDLTFSVAAGEVVALTGPSGCGKSTLLDCVGHIDRVDSGTIRIGGVDAGRSARRARLLRRDHIGYLFQDFGLVHDATVGANVDLARPTGRGRRRGLSTGPALEQVGLGGRSTARAHELSGGEQQRVALARLLVKQPSVILADEPTSALDADNAALVLDQLESFAAAGAAVLIATHAPSVTQRTARVITLRDPRDHRGGT</sequence>
<keyword evidence="2 4" id="KW-0067">ATP-binding</keyword>
<dbReference type="RefSeq" id="WP_289473848.1">
    <property type="nucleotide sequence ID" value="NZ_JAUCMN010000006.1"/>
</dbReference>
<dbReference type="SMART" id="SM00382">
    <property type="entry name" value="AAA"/>
    <property type="match status" value="1"/>
</dbReference>
<comment type="caution">
    <text evidence="4">The sequence shown here is derived from an EMBL/GenBank/DDBJ whole genome shotgun (WGS) entry which is preliminary data.</text>
</comment>
<keyword evidence="5" id="KW-1185">Reference proteome</keyword>
<name>A0ABT7TRA2_9MICO</name>
<evidence type="ECO:0000256" key="1">
    <source>
        <dbReference type="ARBA" id="ARBA00022741"/>
    </source>
</evidence>
<proteinExistence type="predicted"/>
<evidence type="ECO:0000313" key="4">
    <source>
        <dbReference type="EMBL" id="MDM7892120.1"/>
    </source>
</evidence>
<dbReference type="InterPro" id="IPR027417">
    <property type="entry name" value="P-loop_NTPase"/>
</dbReference>
<dbReference type="EMBL" id="JAUCMN010000006">
    <property type="protein sequence ID" value="MDM7892120.1"/>
    <property type="molecule type" value="Genomic_DNA"/>
</dbReference>
<dbReference type="Pfam" id="PF00005">
    <property type="entry name" value="ABC_tran"/>
    <property type="match status" value="1"/>
</dbReference>
<evidence type="ECO:0000313" key="5">
    <source>
        <dbReference type="Proteomes" id="UP001236404"/>
    </source>
</evidence>
<dbReference type="InterPro" id="IPR017871">
    <property type="entry name" value="ABC_transporter-like_CS"/>
</dbReference>
<dbReference type="PANTHER" id="PTHR24220">
    <property type="entry name" value="IMPORT ATP-BINDING PROTEIN"/>
    <property type="match status" value="1"/>
</dbReference>
<reference evidence="4 5" key="1">
    <citation type="submission" date="2023-06" db="EMBL/GenBank/DDBJ databases">
        <authorList>
            <person name="Feng G."/>
            <person name="Li J."/>
            <person name="Zhu H."/>
        </authorList>
    </citation>
    <scope>NUCLEOTIDE SEQUENCE [LARGE SCALE GENOMIC DNA]</scope>
    <source>
        <strain evidence="4 5">RHCKG28</strain>
    </source>
</reference>
<dbReference type="SUPFAM" id="SSF52540">
    <property type="entry name" value="P-loop containing nucleoside triphosphate hydrolases"/>
    <property type="match status" value="1"/>
</dbReference>
<dbReference type="InterPro" id="IPR003593">
    <property type="entry name" value="AAA+_ATPase"/>
</dbReference>
<dbReference type="PROSITE" id="PS50893">
    <property type="entry name" value="ABC_TRANSPORTER_2"/>
    <property type="match status" value="1"/>
</dbReference>
<evidence type="ECO:0000259" key="3">
    <source>
        <dbReference type="PROSITE" id="PS50893"/>
    </source>
</evidence>
<dbReference type="InterPro" id="IPR015854">
    <property type="entry name" value="ABC_transpr_LolD-like"/>
</dbReference>
<dbReference type="PROSITE" id="PS00211">
    <property type="entry name" value="ABC_TRANSPORTER_1"/>
    <property type="match status" value="1"/>
</dbReference>